<dbReference type="RefSeq" id="WP_207680708.1">
    <property type="nucleotide sequence ID" value="NZ_CP061800.1"/>
</dbReference>
<dbReference type="AlphaFoldDB" id="A0A975GJW6"/>
<evidence type="ECO:0000313" key="3">
    <source>
        <dbReference type="Proteomes" id="UP000663722"/>
    </source>
</evidence>
<feature type="coiled-coil region" evidence="1">
    <location>
        <begin position="252"/>
        <end position="293"/>
    </location>
</feature>
<keyword evidence="1" id="KW-0175">Coiled coil</keyword>
<evidence type="ECO:0000256" key="1">
    <source>
        <dbReference type="SAM" id="Coils"/>
    </source>
</evidence>
<sequence>MWTQSGSTISYSGSVSAGGDINTNGGYNIGSSRVLSSFGSSTNIFLGRNAGNTDITGDKNAFIGDSVGDSNSSGHNNTFMGYIAGECNTTGYENTFIGSYAGWKNKTGDDNTFVGSGAGENSNGDENTYIGMYAGNDNSTGSGNVFLGYRAGENEAGSNKLYIANGDDPLIYGEFDNKLVAVNGTLKTQEVIVENDTWPDYVFKDDYRPMPLDELERNIKKNGHLPNIPSAEEVEKNGVSIGKMQTKLLQKIEELTLHVIEQNKRLDQQSRKLAQLQDENGMLKKQVASLQSDK</sequence>
<reference evidence="2" key="1">
    <citation type="journal article" date="2021" name="Microb. Physiol.">
        <title>Proteogenomic Insights into the Physiology of Marine, Sulfate-Reducing, Filamentous Desulfonema limicola and Desulfonema magnum.</title>
        <authorList>
            <person name="Schnaars V."/>
            <person name="Wohlbrand L."/>
            <person name="Scheve S."/>
            <person name="Hinrichs C."/>
            <person name="Reinhardt R."/>
            <person name="Rabus R."/>
        </authorList>
    </citation>
    <scope>NUCLEOTIDE SEQUENCE</scope>
    <source>
        <strain evidence="2">4be13</strain>
    </source>
</reference>
<dbReference type="Proteomes" id="UP000663722">
    <property type="component" value="Chromosome"/>
</dbReference>
<accession>A0A975GJW6</accession>
<name>A0A975GJW6_9BACT</name>
<dbReference type="KEGG" id="dmm:dnm_000630"/>
<organism evidence="2 3">
    <name type="scientific">Desulfonema magnum</name>
    <dbReference type="NCBI Taxonomy" id="45655"/>
    <lineage>
        <taxon>Bacteria</taxon>
        <taxon>Pseudomonadati</taxon>
        <taxon>Thermodesulfobacteriota</taxon>
        <taxon>Desulfobacteria</taxon>
        <taxon>Desulfobacterales</taxon>
        <taxon>Desulfococcaceae</taxon>
        <taxon>Desulfonema</taxon>
    </lineage>
</organism>
<gene>
    <name evidence="2" type="ORF">dnm_000630</name>
</gene>
<dbReference type="EMBL" id="CP061800">
    <property type="protein sequence ID" value="QTA84071.1"/>
    <property type="molecule type" value="Genomic_DNA"/>
</dbReference>
<proteinExistence type="predicted"/>
<keyword evidence="3" id="KW-1185">Reference proteome</keyword>
<protein>
    <recommendedName>
        <fullName evidence="4">Peptidase S74 domain-containing protein</fullName>
    </recommendedName>
</protein>
<evidence type="ECO:0008006" key="4">
    <source>
        <dbReference type="Google" id="ProtNLM"/>
    </source>
</evidence>
<evidence type="ECO:0000313" key="2">
    <source>
        <dbReference type="EMBL" id="QTA84071.1"/>
    </source>
</evidence>